<dbReference type="InterPro" id="IPR015919">
    <property type="entry name" value="Cadherin-like_sf"/>
</dbReference>
<dbReference type="EMBL" id="UZAL01035685">
    <property type="protein sequence ID" value="VDP68226.1"/>
    <property type="molecule type" value="Genomic_DNA"/>
</dbReference>
<dbReference type="SUPFAM" id="SSF49313">
    <property type="entry name" value="Cadherin-like"/>
    <property type="match status" value="2"/>
</dbReference>
<evidence type="ECO:0000313" key="4">
    <source>
        <dbReference type="Proteomes" id="UP000269396"/>
    </source>
</evidence>
<reference evidence="3 4" key="1">
    <citation type="submission" date="2018-11" db="EMBL/GenBank/DDBJ databases">
        <authorList>
            <consortium name="Pathogen Informatics"/>
        </authorList>
    </citation>
    <scope>NUCLEOTIDE SEQUENCE [LARGE SCALE GENOMIC DNA]</scope>
    <source>
        <strain>Denwood</strain>
        <strain evidence="4">Zambia</strain>
    </source>
</reference>
<keyword evidence="2" id="KW-1133">Transmembrane helix</keyword>
<protein>
    <submittedName>
        <fullName evidence="3">Uncharacterized protein</fullName>
    </submittedName>
</protein>
<accession>A0A183PLR8</accession>
<dbReference type="GO" id="GO:0005509">
    <property type="term" value="F:calcium ion binding"/>
    <property type="evidence" value="ECO:0007669"/>
    <property type="project" value="UniProtKB-UniRule"/>
</dbReference>
<gene>
    <name evidence="3" type="ORF">SMTD_LOCUS15305</name>
</gene>
<dbReference type="GO" id="GO:0007156">
    <property type="term" value="P:homophilic cell adhesion via plasma membrane adhesion molecules"/>
    <property type="evidence" value="ECO:0007669"/>
    <property type="project" value="InterPro"/>
</dbReference>
<keyword evidence="2" id="KW-0472">Membrane</keyword>
<dbReference type="PROSITE" id="PS50268">
    <property type="entry name" value="CADHERIN_2"/>
    <property type="match status" value="1"/>
</dbReference>
<evidence type="ECO:0000256" key="2">
    <source>
        <dbReference type="ARBA" id="ARBA00022989"/>
    </source>
</evidence>
<dbReference type="GO" id="GO:0005886">
    <property type="term" value="C:plasma membrane"/>
    <property type="evidence" value="ECO:0007669"/>
    <property type="project" value="UniProtKB-SubCell"/>
</dbReference>
<dbReference type="Proteomes" id="UP000269396">
    <property type="component" value="Unassembled WGS sequence"/>
</dbReference>
<organism evidence="3 4">
    <name type="scientific">Schistosoma mattheei</name>
    <dbReference type="NCBI Taxonomy" id="31246"/>
    <lineage>
        <taxon>Eukaryota</taxon>
        <taxon>Metazoa</taxon>
        <taxon>Spiralia</taxon>
        <taxon>Lophotrochozoa</taxon>
        <taxon>Platyhelminthes</taxon>
        <taxon>Trematoda</taxon>
        <taxon>Digenea</taxon>
        <taxon>Strigeidida</taxon>
        <taxon>Schistosomatoidea</taxon>
        <taxon>Schistosomatidae</taxon>
        <taxon>Schistosoma</taxon>
    </lineage>
</organism>
<keyword evidence="1" id="KW-0812">Transmembrane</keyword>
<dbReference type="PANTHER" id="PTHR24026:SF126">
    <property type="entry name" value="PROTOCADHERIN FAT 4"/>
    <property type="match status" value="1"/>
</dbReference>
<dbReference type="AlphaFoldDB" id="A0A183PLR8"/>
<dbReference type="InterPro" id="IPR002126">
    <property type="entry name" value="Cadherin-like_dom"/>
</dbReference>
<keyword evidence="4" id="KW-1185">Reference proteome</keyword>
<dbReference type="CDD" id="cd11304">
    <property type="entry name" value="Cadherin_repeat"/>
    <property type="match status" value="2"/>
</dbReference>
<sequence length="285" mass="31599">MTGWITENSPAGTMIVGHCLEDHLVACDLNYISPLTIKAIDYDVGMSAKIVYNFVGSQVEDQNRQPFIVDSSTGVLRLADHASLDRESIGHYNLMIEISDNGTPSLTADRLIRIFVEVTDVNDSPPIFTDSFYLRSTLFLPTYPTESVLQLTAEDPDLNDSVHYYLVGGDGAEHFTLDENDGILRVASNSTLSLTNVSYSPCSLNDQVFFLHVEAWDNHKPIAHVSRSNVTIFVRCSTSVQESQTLVIDPVDGLYVEVEEHFAGPDLLKLGQLSVRNSPIGRIYR</sequence>
<dbReference type="SMART" id="SM00112">
    <property type="entry name" value="CA"/>
    <property type="match status" value="1"/>
</dbReference>
<dbReference type="PANTHER" id="PTHR24026">
    <property type="entry name" value="FAT ATYPICAL CADHERIN-RELATED"/>
    <property type="match status" value="1"/>
</dbReference>
<proteinExistence type="predicted"/>
<evidence type="ECO:0000256" key="1">
    <source>
        <dbReference type="ARBA" id="ARBA00022692"/>
    </source>
</evidence>
<dbReference type="Gene3D" id="2.60.40.60">
    <property type="entry name" value="Cadherins"/>
    <property type="match status" value="2"/>
</dbReference>
<name>A0A183PLR8_9TREM</name>
<dbReference type="STRING" id="31246.A0A183PLR8"/>
<dbReference type="Pfam" id="PF00028">
    <property type="entry name" value="Cadherin"/>
    <property type="match status" value="1"/>
</dbReference>
<evidence type="ECO:0000313" key="3">
    <source>
        <dbReference type="EMBL" id="VDP68226.1"/>
    </source>
</evidence>